<comment type="caution">
    <text evidence="1">The sequence shown here is derived from an EMBL/GenBank/DDBJ whole genome shotgun (WGS) entry which is preliminary data.</text>
</comment>
<evidence type="ECO:0000313" key="3">
    <source>
        <dbReference type="Proteomes" id="UP000663860"/>
    </source>
</evidence>
<dbReference type="PRINTS" id="PR00419">
    <property type="entry name" value="ADXRDTASE"/>
</dbReference>
<dbReference type="AlphaFoldDB" id="A0A813MPG6"/>
<dbReference type="InterPro" id="IPR036188">
    <property type="entry name" value="FAD/NAD-bd_sf"/>
</dbReference>
<evidence type="ECO:0000313" key="1">
    <source>
        <dbReference type="EMBL" id="CAF0727211.1"/>
    </source>
</evidence>
<protein>
    <submittedName>
        <fullName evidence="1">Uncharacterized protein</fullName>
    </submittedName>
</protein>
<dbReference type="Pfam" id="PF13450">
    <property type="entry name" value="NAD_binding_8"/>
    <property type="match status" value="1"/>
</dbReference>
<dbReference type="Proteomes" id="UP000663868">
    <property type="component" value="Unassembled WGS sequence"/>
</dbReference>
<gene>
    <name evidence="1" type="ORF">IZO911_LOCUS2545</name>
    <name evidence="2" type="ORF">KXQ929_LOCUS18273</name>
</gene>
<dbReference type="Gene3D" id="3.50.50.60">
    <property type="entry name" value="FAD/NAD(P)-binding domain"/>
    <property type="match status" value="1"/>
</dbReference>
<dbReference type="EMBL" id="CAJOBB010001183">
    <property type="protein sequence ID" value="CAF3821552.1"/>
    <property type="molecule type" value="Genomic_DNA"/>
</dbReference>
<name>A0A813MPG6_9BILA</name>
<evidence type="ECO:0000313" key="2">
    <source>
        <dbReference type="EMBL" id="CAF3821552.1"/>
    </source>
</evidence>
<sequence>MTKKRILIVGAGCAGMSCADQFAEHGDKFDVTLIDSIDRCGGQAFSIDINEDKYGAKWLNQGVQGGSPIFHHTFRMFKRQNYEISPVKLQVSFGKDEYFWTNVFPTKLVEKHRWEIKKFLFLLKIIRKLEFLFLFVPIKILMKLFFFSNDFTNYMILPTVALFLGTGNATPDVSSVILERLFTSSTCGMWYKPDQESLISNLPSMFVFPNLTDFYTDWKNNLEQRGIRIRLSTELTEVIQRNKQGVRVKLKSHQINETSNIKTPMTNFNEEIKEFDEMILCILPDQAKKILGKTARWIDKFILGWAKFADDITVTHCDIDYMNKYYTNNYQSNEAIEDLHGRDERQRCDFGKNNFKPMYYIKQYKTNPNKLEMSFDCTNYQSQFSQTIPFSNHIFQTIFLNKNHSYLWTKNEINKEKIIREDWWHQLCHSWTHYLFVVPWMWLLNGVYSTTFAGSWTLVNAHEIASISGIAAAYSLGIDYPQDLENDHFALLCFRLFLLISHGKWYRKKKTHHKSN</sequence>
<proteinExistence type="predicted"/>
<dbReference type="EMBL" id="CAJNOE010000012">
    <property type="protein sequence ID" value="CAF0727211.1"/>
    <property type="molecule type" value="Genomic_DNA"/>
</dbReference>
<accession>A0A813MPG6</accession>
<dbReference type="PROSITE" id="PS51257">
    <property type="entry name" value="PROKAR_LIPOPROTEIN"/>
    <property type="match status" value="1"/>
</dbReference>
<dbReference type="PANTHER" id="PTHR42923">
    <property type="entry name" value="PROTOPORPHYRINOGEN OXIDASE"/>
    <property type="match status" value="1"/>
</dbReference>
<organism evidence="1 3">
    <name type="scientific">Adineta steineri</name>
    <dbReference type="NCBI Taxonomy" id="433720"/>
    <lineage>
        <taxon>Eukaryota</taxon>
        <taxon>Metazoa</taxon>
        <taxon>Spiralia</taxon>
        <taxon>Gnathifera</taxon>
        <taxon>Rotifera</taxon>
        <taxon>Eurotatoria</taxon>
        <taxon>Bdelloidea</taxon>
        <taxon>Adinetida</taxon>
        <taxon>Adinetidae</taxon>
        <taxon>Adineta</taxon>
    </lineage>
</organism>
<dbReference type="GO" id="GO:0016491">
    <property type="term" value="F:oxidoreductase activity"/>
    <property type="evidence" value="ECO:0007669"/>
    <property type="project" value="TreeGrafter"/>
</dbReference>
<dbReference type="Proteomes" id="UP000663860">
    <property type="component" value="Unassembled WGS sequence"/>
</dbReference>
<dbReference type="SUPFAM" id="SSF51905">
    <property type="entry name" value="FAD/NAD(P)-binding domain"/>
    <property type="match status" value="1"/>
</dbReference>
<dbReference type="InterPro" id="IPR050464">
    <property type="entry name" value="Zeta_carotene_desat/Oxidored"/>
</dbReference>
<reference evidence="1" key="1">
    <citation type="submission" date="2021-02" db="EMBL/GenBank/DDBJ databases">
        <authorList>
            <person name="Nowell W R."/>
        </authorList>
    </citation>
    <scope>NUCLEOTIDE SEQUENCE</scope>
</reference>
<dbReference type="PANTHER" id="PTHR42923:SF20">
    <property type="entry name" value="FLAVIN-CONTAINING AMINE OXIDASEDEHYDROGENASE"/>
    <property type="match status" value="1"/>
</dbReference>